<keyword evidence="7 8" id="KW-0472">Membrane</keyword>
<feature type="transmembrane region" description="Helical" evidence="8">
    <location>
        <begin position="122"/>
        <end position="147"/>
    </location>
</feature>
<gene>
    <name evidence="10" type="ORF">KSX_43310</name>
</gene>
<dbReference type="InterPro" id="IPR004638">
    <property type="entry name" value="EmrB-like"/>
</dbReference>
<dbReference type="GO" id="GO:0022857">
    <property type="term" value="F:transmembrane transporter activity"/>
    <property type="evidence" value="ECO:0007669"/>
    <property type="project" value="InterPro"/>
</dbReference>
<evidence type="ECO:0000256" key="5">
    <source>
        <dbReference type="ARBA" id="ARBA00022692"/>
    </source>
</evidence>
<feature type="transmembrane region" description="Helical" evidence="8">
    <location>
        <begin position="378"/>
        <end position="401"/>
    </location>
</feature>
<accession>A0A8J3MU16</accession>
<keyword evidence="11" id="KW-1185">Reference proteome</keyword>
<evidence type="ECO:0000313" key="10">
    <source>
        <dbReference type="EMBL" id="GHO46168.1"/>
    </source>
</evidence>
<feature type="transmembrane region" description="Helical" evidence="8">
    <location>
        <begin position="422"/>
        <end position="443"/>
    </location>
</feature>
<dbReference type="NCBIfam" id="TIGR00711">
    <property type="entry name" value="efflux_EmrB"/>
    <property type="match status" value="1"/>
</dbReference>
<comment type="similarity">
    <text evidence="2">Belongs to the major facilitator superfamily. EmrB family.</text>
</comment>
<evidence type="ECO:0000256" key="2">
    <source>
        <dbReference type="ARBA" id="ARBA00008537"/>
    </source>
</evidence>
<feature type="transmembrane region" description="Helical" evidence="8">
    <location>
        <begin position="217"/>
        <end position="237"/>
    </location>
</feature>
<keyword evidence="5 8" id="KW-0812">Transmembrane</keyword>
<keyword evidence="6 8" id="KW-1133">Transmembrane helix</keyword>
<evidence type="ECO:0000256" key="6">
    <source>
        <dbReference type="ARBA" id="ARBA00022989"/>
    </source>
</evidence>
<evidence type="ECO:0000256" key="3">
    <source>
        <dbReference type="ARBA" id="ARBA00022448"/>
    </source>
</evidence>
<feature type="transmembrane region" description="Helical" evidence="8">
    <location>
        <begin position="249"/>
        <end position="266"/>
    </location>
</feature>
<dbReference type="InterPro" id="IPR036259">
    <property type="entry name" value="MFS_trans_sf"/>
</dbReference>
<comment type="caution">
    <text evidence="10">The sequence shown here is derived from an EMBL/GenBank/DDBJ whole genome shotgun (WGS) entry which is preliminary data.</text>
</comment>
<dbReference type="CDD" id="cd17321">
    <property type="entry name" value="MFS_MMR_MDR_like"/>
    <property type="match status" value="1"/>
</dbReference>
<dbReference type="Proteomes" id="UP000612362">
    <property type="component" value="Unassembled WGS sequence"/>
</dbReference>
<dbReference type="Gene3D" id="1.20.1250.20">
    <property type="entry name" value="MFS general substrate transporter like domains"/>
    <property type="match status" value="1"/>
</dbReference>
<protein>
    <submittedName>
        <fullName evidence="10">MFS transporter</fullName>
    </submittedName>
</protein>
<feature type="transmembrane region" description="Helical" evidence="8">
    <location>
        <begin position="185"/>
        <end position="205"/>
    </location>
</feature>
<dbReference type="Gene3D" id="1.20.1720.10">
    <property type="entry name" value="Multidrug resistance protein D"/>
    <property type="match status" value="1"/>
</dbReference>
<keyword evidence="3" id="KW-0813">Transport</keyword>
<dbReference type="EMBL" id="BNJF01000002">
    <property type="protein sequence ID" value="GHO46168.1"/>
    <property type="molecule type" value="Genomic_DNA"/>
</dbReference>
<feature type="transmembrane region" description="Helical" evidence="8">
    <location>
        <begin position="287"/>
        <end position="308"/>
    </location>
</feature>
<reference evidence="10" key="1">
    <citation type="submission" date="2020-10" db="EMBL/GenBank/DDBJ databases">
        <title>Taxonomic study of unclassified bacteria belonging to the class Ktedonobacteria.</title>
        <authorList>
            <person name="Yabe S."/>
            <person name="Wang C.M."/>
            <person name="Zheng Y."/>
            <person name="Sakai Y."/>
            <person name="Cavaletti L."/>
            <person name="Monciardini P."/>
            <person name="Donadio S."/>
        </authorList>
    </citation>
    <scope>NUCLEOTIDE SEQUENCE</scope>
    <source>
        <strain evidence="10">SOSP1-1</strain>
    </source>
</reference>
<evidence type="ECO:0000259" key="9">
    <source>
        <dbReference type="PROSITE" id="PS50850"/>
    </source>
</evidence>
<name>A0A8J3MU16_9CHLR</name>
<feature type="transmembrane region" description="Helical" evidence="8">
    <location>
        <begin position="29"/>
        <end position="55"/>
    </location>
</feature>
<feature type="transmembrane region" description="Helical" evidence="8">
    <location>
        <begin position="67"/>
        <end position="85"/>
    </location>
</feature>
<dbReference type="PANTHER" id="PTHR42718">
    <property type="entry name" value="MAJOR FACILITATOR SUPERFAMILY MULTIDRUG TRANSPORTER MFSC"/>
    <property type="match status" value="1"/>
</dbReference>
<dbReference type="PANTHER" id="PTHR42718:SF9">
    <property type="entry name" value="MAJOR FACILITATOR SUPERFAMILY MULTIDRUG TRANSPORTER MFSC"/>
    <property type="match status" value="1"/>
</dbReference>
<dbReference type="AlphaFoldDB" id="A0A8J3MU16"/>
<evidence type="ECO:0000256" key="1">
    <source>
        <dbReference type="ARBA" id="ARBA00004651"/>
    </source>
</evidence>
<evidence type="ECO:0000256" key="8">
    <source>
        <dbReference type="SAM" id="Phobius"/>
    </source>
</evidence>
<dbReference type="Pfam" id="PF07690">
    <property type="entry name" value="MFS_1"/>
    <property type="match status" value="1"/>
</dbReference>
<evidence type="ECO:0000313" key="11">
    <source>
        <dbReference type="Proteomes" id="UP000612362"/>
    </source>
</evidence>
<dbReference type="InterPro" id="IPR011701">
    <property type="entry name" value="MFS"/>
</dbReference>
<feature type="transmembrane region" description="Helical" evidence="8">
    <location>
        <begin position="97"/>
        <end position="116"/>
    </location>
</feature>
<dbReference type="SUPFAM" id="SSF103473">
    <property type="entry name" value="MFS general substrate transporter"/>
    <property type="match status" value="1"/>
</dbReference>
<comment type="subcellular location">
    <subcellularLocation>
        <location evidence="1">Cell membrane</location>
        <topology evidence="1">Multi-pass membrane protein</topology>
    </subcellularLocation>
</comment>
<proteinExistence type="inferred from homology"/>
<dbReference type="PRINTS" id="PR01036">
    <property type="entry name" value="TCRTETB"/>
</dbReference>
<keyword evidence="4" id="KW-1003">Cell membrane</keyword>
<feature type="transmembrane region" description="Helical" evidence="8">
    <location>
        <begin position="502"/>
        <end position="522"/>
    </location>
</feature>
<dbReference type="PROSITE" id="PS50850">
    <property type="entry name" value="MFS"/>
    <property type="match status" value="1"/>
</dbReference>
<feature type="transmembrane region" description="Helical" evidence="8">
    <location>
        <begin position="320"/>
        <end position="340"/>
    </location>
</feature>
<evidence type="ECO:0000256" key="7">
    <source>
        <dbReference type="ARBA" id="ARBA00023136"/>
    </source>
</evidence>
<sequence>MSTFMKAPCDEGVMRAAPQTGTCTRNVGIWVLVATILGSSMAFIDGSVINVALPVIQKELNATATDVQWIVEAYSLFLSALILVGGSLGDRFGRRRVFAIGVTIFILASLWCGFAPNVLQLILARAIQGIGAALLVPGSLAIISASFSDEQRGRAIGTWSGFTAITSVVGPVLGGVFVQYTSWRWVFFVNIPLAVIVLIVLFWRVPESRDESASKKLDWWGTLLVVVGLGALVYGLIEAGGTSLGNPVVLASLTIGVLALCGFLLVEARSTSPMVPLNLFRSPTLSGTNILTFLLYGALGAFSFFLPFNLIQVQGYPPVFASLAMVPFILLLFLFSRWAGGLVNRYGAKLPLIVGPTIVALGFVLFSIQGITAGVGSFWYTFLPAVILLGVGMTITVAPLTTAVMGSVEARHSGIASGINNAVSRTAGLLAIAVLGIVALSIFNSSLDSHLASLHLTPTVQQAIDSQRVKLAGITIPDNVSAGTQAALKQAIDESFVSSFRLIMLVCAGLALVSAFSAWLLVEGKRPTEPGSVANEEVGAETEKAL</sequence>
<dbReference type="InterPro" id="IPR020846">
    <property type="entry name" value="MFS_dom"/>
</dbReference>
<evidence type="ECO:0000256" key="4">
    <source>
        <dbReference type="ARBA" id="ARBA00022475"/>
    </source>
</evidence>
<feature type="domain" description="Major facilitator superfamily (MFS) profile" evidence="9">
    <location>
        <begin position="31"/>
        <end position="526"/>
    </location>
</feature>
<feature type="transmembrane region" description="Helical" evidence="8">
    <location>
        <begin position="159"/>
        <end position="179"/>
    </location>
</feature>
<dbReference type="RefSeq" id="WP_220195562.1">
    <property type="nucleotide sequence ID" value="NZ_BNJF01000002.1"/>
</dbReference>
<organism evidence="10 11">
    <name type="scientific">Ktedonospora formicarum</name>
    <dbReference type="NCBI Taxonomy" id="2778364"/>
    <lineage>
        <taxon>Bacteria</taxon>
        <taxon>Bacillati</taxon>
        <taxon>Chloroflexota</taxon>
        <taxon>Ktedonobacteria</taxon>
        <taxon>Ktedonobacterales</taxon>
        <taxon>Ktedonobacteraceae</taxon>
        <taxon>Ktedonospora</taxon>
    </lineage>
</organism>
<feature type="transmembrane region" description="Helical" evidence="8">
    <location>
        <begin position="352"/>
        <end position="372"/>
    </location>
</feature>
<dbReference type="GO" id="GO:0005886">
    <property type="term" value="C:plasma membrane"/>
    <property type="evidence" value="ECO:0007669"/>
    <property type="project" value="UniProtKB-SubCell"/>
</dbReference>